<reference evidence="2" key="2">
    <citation type="submission" date="2023-05" db="EMBL/GenBank/DDBJ databases">
        <authorList>
            <consortium name="Lawrence Berkeley National Laboratory"/>
            <person name="Steindorff A."/>
            <person name="Hensen N."/>
            <person name="Bonometti L."/>
            <person name="Westerberg I."/>
            <person name="Brannstrom I.O."/>
            <person name="Guillou S."/>
            <person name="Cros-Aarteil S."/>
            <person name="Calhoun S."/>
            <person name="Haridas S."/>
            <person name="Kuo A."/>
            <person name="Mondo S."/>
            <person name="Pangilinan J."/>
            <person name="Riley R."/>
            <person name="Labutti K."/>
            <person name="Andreopoulos B."/>
            <person name="Lipzen A."/>
            <person name="Chen C."/>
            <person name="Yanf M."/>
            <person name="Daum C."/>
            <person name="Ng V."/>
            <person name="Clum A."/>
            <person name="Ohm R."/>
            <person name="Martin F."/>
            <person name="Silar P."/>
            <person name="Natvig D."/>
            <person name="Lalanne C."/>
            <person name="Gautier V."/>
            <person name="Ament-Velasquez S.L."/>
            <person name="Kruys A."/>
            <person name="Hutchinson M.I."/>
            <person name="Powell A.J."/>
            <person name="Barry K."/>
            <person name="Miller A.N."/>
            <person name="Grigoriev I.V."/>
            <person name="Debuchy R."/>
            <person name="Gladieux P."/>
            <person name="Thoren M.H."/>
            <person name="Johannesson H."/>
        </authorList>
    </citation>
    <scope>NUCLEOTIDE SEQUENCE</scope>
    <source>
        <strain evidence="2">PSN309</strain>
    </source>
</reference>
<comment type="caution">
    <text evidence="2">The sequence shown here is derived from an EMBL/GenBank/DDBJ whole genome shotgun (WGS) entry which is preliminary data.</text>
</comment>
<evidence type="ECO:0000256" key="1">
    <source>
        <dbReference type="SAM" id="MobiDB-lite"/>
    </source>
</evidence>
<feature type="region of interest" description="Disordered" evidence="1">
    <location>
        <begin position="21"/>
        <end position="44"/>
    </location>
</feature>
<keyword evidence="3" id="KW-1185">Reference proteome</keyword>
<reference evidence="2" key="1">
    <citation type="journal article" date="2023" name="Mol. Phylogenet. Evol.">
        <title>Genome-scale phylogeny and comparative genomics of the fungal order Sordariales.</title>
        <authorList>
            <person name="Hensen N."/>
            <person name="Bonometti L."/>
            <person name="Westerberg I."/>
            <person name="Brannstrom I.O."/>
            <person name="Guillou S."/>
            <person name="Cros-Aarteil S."/>
            <person name="Calhoun S."/>
            <person name="Haridas S."/>
            <person name="Kuo A."/>
            <person name="Mondo S."/>
            <person name="Pangilinan J."/>
            <person name="Riley R."/>
            <person name="LaButti K."/>
            <person name="Andreopoulos B."/>
            <person name="Lipzen A."/>
            <person name="Chen C."/>
            <person name="Yan M."/>
            <person name="Daum C."/>
            <person name="Ng V."/>
            <person name="Clum A."/>
            <person name="Steindorff A."/>
            <person name="Ohm R.A."/>
            <person name="Martin F."/>
            <person name="Silar P."/>
            <person name="Natvig D.O."/>
            <person name="Lalanne C."/>
            <person name="Gautier V."/>
            <person name="Ament-Velasquez S.L."/>
            <person name="Kruys A."/>
            <person name="Hutchinson M.I."/>
            <person name="Powell A.J."/>
            <person name="Barry K."/>
            <person name="Miller A.N."/>
            <person name="Grigoriev I.V."/>
            <person name="Debuchy R."/>
            <person name="Gladieux P."/>
            <person name="Hiltunen Thoren M."/>
            <person name="Johannesson H."/>
        </authorList>
    </citation>
    <scope>NUCLEOTIDE SEQUENCE</scope>
    <source>
        <strain evidence="2">PSN309</strain>
    </source>
</reference>
<dbReference type="AlphaFoldDB" id="A0AAN7ANN2"/>
<gene>
    <name evidence="2" type="ORF">QBC35DRAFT_480280</name>
</gene>
<sequence length="208" mass="23327">MTTGLGGFFRTLWVFSTRSRSKGMSSSSLQPVGGQRRRQESEQLYPQRRTLTPAVVSSSLSQMLVCNWVREFFCCWDSIFGYLIMLIPPVSGDDDSGIPSTRVNPIQSPFSPAERDGWWVREGRYTKQTATSLAVSTAKWFTRSRLCAVTQTREISDGPALLALFLFSLGVMKDSGCRRSAATAGDVAVSHRFDWILMLFQRTCRSDL</sequence>
<dbReference type="EMBL" id="MU864350">
    <property type="protein sequence ID" value="KAK4193793.1"/>
    <property type="molecule type" value="Genomic_DNA"/>
</dbReference>
<proteinExistence type="predicted"/>
<accession>A0AAN7ANN2</accession>
<evidence type="ECO:0000313" key="2">
    <source>
        <dbReference type="EMBL" id="KAK4193793.1"/>
    </source>
</evidence>
<organism evidence="2 3">
    <name type="scientific">Podospora australis</name>
    <dbReference type="NCBI Taxonomy" id="1536484"/>
    <lineage>
        <taxon>Eukaryota</taxon>
        <taxon>Fungi</taxon>
        <taxon>Dikarya</taxon>
        <taxon>Ascomycota</taxon>
        <taxon>Pezizomycotina</taxon>
        <taxon>Sordariomycetes</taxon>
        <taxon>Sordariomycetidae</taxon>
        <taxon>Sordariales</taxon>
        <taxon>Podosporaceae</taxon>
        <taxon>Podospora</taxon>
    </lineage>
</organism>
<protein>
    <submittedName>
        <fullName evidence="2">Uncharacterized protein</fullName>
    </submittedName>
</protein>
<name>A0AAN7ANN2_9PEZI</name>
<dbReference type="Proteomes" id="UP001302126">
    <property type="component" value="Unassembled WGS sequence"/>
</dbReference>
<evidence type="ECO:0000313" key="3">
    <source>
        <dbReference type="Proteomes" id="UP001302126"/>
    </source>
</evidence>